<feature type="compositionally biased region" description="Polar residues" evidence="5">
    <location>
        <begin position="44"/>
        <end position="57"/>
    </location>
</feature>
<dbReference type="SUPFAM" id="SSF57850">
    <property type="entry name" value="RING/U-box"/>
    <property type="match status" value="1"/>
</dbReference>
<sequence length="378" mass="41414">MASIAGRDWKLQTPKKALINQGRSGYTLPRASRQPEPGARVQAAANTGQLESGNEKTASSKRSRKNVRKRRRVAKESPGGRRSTRLAGQPAELEGLPYKQVARRKKTHPPPATATPGTANSLSNQKSSRGHPALHRVEKGRVQKSLSGFRKSQSPRPDLCENTMRECMACAGLFPIHETVSCPSRDHAFCSDCMRTLLRESMFNEARFPPRCCTSEEIPIATIKKVVTPDFMKKWNAKVTEYSLPAAQRVYCCNGRCTAFIPPEQIRGGEGHCRGCGHRTCSFCKGPVHKGGCVQDKGTAQVLELARRQRWRTCPECGTLVQLASGCMHISMFDCQTLCCVYWLTFSKAADVVRTFAMAAADHGPGAIAPGSGIGRRA</sequence>
<dbReference type="InterPro" id="IPR002867">
    <property type="entry name" value="IBR_dom"/>
</dbReference>
<reference evidence="7" key="1">
    <citation type="submission" date="2022-10" db="EMBL/GenBank/DDBJ databases">
        <title>Determination and structural analysis of whole genome sequence of Sarocladium strictum F4-1.</title>
        <authorList>
            <person name="Hu L."/>
            <person name="Jiang Y."/>
        </authorList>
    </citation>
    <scope>NUCLEOTIDE SEQUENCE</scope>
    <source>
        <strain evidence="7">F4-1</strain>
    </source>
</reference>
<feature type="domain" description="IBR" evidence="6">
    <location>
        <begin position="246"/>
        <end position="291"/>
    </location>
</feature>
<proteinExistence type="predicted"/>
<accession>A0AA39G9V3</accession>
<dbReference type="PANTHER" id="PTHR11685">
    <property type="entry name" value="RBR FAMILY RING FINGER AND IBR DOMAIN-CONTAINING"/>
    <property type="match status" value="1"/>
</dbReference>
<evidence type="ECO:0000256" key="4">
    <source>
        <dbReference type="ARBA" id="ARBA00022833"/>
    </source>
</evidence>
<dbReference type="GO" id="GO:0004842">
    <property type="term" value="F:ubiquitin-protein transferase activity"/>
    <property type="evidence" value="ECO:0007669"/>
    <property type="project" value="InterPro"/>
</dbReference>
<evidence type="ECO:0000259" key="6">
    <source>
        <dbReference type="Pfam" id="PF01485"/>
    </source>
</evidence>
<keyword evidence="4" id="KW-0862">Zinc</keyword>
<dbReference type="Proteomes" id="UP001175261">
    <property type="component" value="Unassembled WGS sequence"/>
</dbReference>
<feature type="compositionally biased region" description="Basic residues" evidence="5">
    <location>
        <begin position="59"/>
        <end position="73"/>
    </location>
</feature>
<dbReference type="Gene3D" id="3.30.40.10">
    <property type="entry name" value="Zinc/RING finger domain, C3HC4 (zinc finger)"/>
    <property type="match status" value="1"/>
</dbReference>
<evidence type="ECO:0000256" key="3">
    <source>
        <dbReference type="ARBA" id="ARBA00022786"/>
    </source>
</evidence>
<dbReference type="InterPro" id="IPR031127">
    <property type="entry name" value="E3_UB_ligase_RBR"/>
</dbReference>
<name>A0AA39G9V3_SARSR</name>
<feature type="region of interest" description="Disordered" evidence="5">
    <location>
        <begin position="1"/>
        <end position="155"/>
    </location>
</feature>
<evidence type="ECO:0000256" key="1">
    <source>
        <dbReference type="ARBA" id="ARBA00022723"/>
    </source>
</evidence>
<evidence type="ECO:0000313" key="7">
    <source>
        <dbReference type="EMBL" id="KAK0383054.1"/>
    </source>
</evidence>
<organism evidence="7 8">
    <name type="scientific">Sarocladium strictum</name>
    <name type="common">Black bundle disease fungus</name>
    <name type="synonym">Acremonium strictum</name>
    <dbReference type="NCBI Taxonomy" id="5046"/>
    <lineage>
        <taxon>Eukaryota</taxon>
        <taxon>Fungi</taxon>
        <taxon>Dikarya</taxon>
        <taxon>Ascomycota</taxon>
        <taxon>Pezizomycotina</taxon>
        <taxon>Sordariomycetes</taxon>
        <taxon>Hypocreomycetidae</taxon>
        <taxon>Hypocreales</taxon>
        <taxon>Sarocladiaceae</taxon>
        <taxon>Sarocladium</taxon>
    </lineage>
</organism>
<dbReference type="GO" id="GO:0016567">
    <property type="term" value="P:protein ubiquitination"/>
    <property type="evidence" value="ECO:0007669"/>
    <property type="project" value="InterPro"/>
</dbReference>
<evidence type="ECO:0000313" key="8">
    <source>
        <dbReference type="Proteomes" id="UP001175261"/>
    </source>
</evidence>
<comment type="caution">
    <text evidence="7">The sequence shown here is derived from an EMBL/GenBank/DDBJ whole genome shotgun (WGS) entry which is preliminary data.</text>
</comment>
<gene>
    <name evidence="7" type="ORF">NLU13_8970</name>
</gene>
<dbReference type="GO" id="GO:0008270">
    <property type="term" value="F:zinc ion binding"/>
    <property type="evidence" value="ECO:0007669"/>
    <property type="project" value="UniProtKB-KW"/>
</dbReference>
<evidence type="ECO:0000256" key="2">
    <source>
        <dbReference type="ARBA" id="ARBA00022771"/>
    </source>
</evidence>
<dbReference type="Pfam" id="PF01485">
    <property type="entry name" value="IBR"/>
    <property type="match status" value="1"/>
</dbReference>
<dbReference type="InterPro" id="IPR013083">
    <property type="entry name" value="Znf_RING/FYVE/PHD"/>
</dbReference>
<keyword evidence="3" id="KW-0833">Ubl conjugation pathway</keyword>
<dbReference type="AlphaFoldDB" id="A0AA39G9V3"/>
<keyword evidence="8" id="KW-1185">Reference proteome</keyword>
<protein>
    <recommendedName>
        <fullName evidence="6">IBR domain-containing protein</fullName>
    </recommendedName>
</protein>
<dbReference type="EMBL" id="JAPDFR010000009">
    <property type="protein sequence ID" value="KAK0383054.1"/>
    <property type="molecule type" value="Genomic_DNA"/>
</dbReference>
<keyword evidence="2" id="KW-0863">Zinc-finger</keyword>
<keyword evidence="1" id="KW-0479">Metal-binding</keyword>
<dbReference type="CDD" id="cd20335">
    <property type="entry name" value="BRcat_RBR"/>
    <property type="match status" value="1"/>
</dbReference>
<evidence type="ECO:0000256" key="5">
    <source>
        <dbReference type="SAM" id="MobiDB-lite"/>
    </source>
</evidence>
<feature type="compositionally biased region" description="Polar residues" evidence="5">
    <location>
        <begin position="144"/>
        <end position="155"/>
    </location>
</feature>